<proteinExistence type="predicted"/>
<name>A0A8S4SK17_9NEOP</name>
<evidence type="ECO:0000313" key="3">
    <source>
        <dbReference type="Proteomes" id="UP000838756"/>
    </source>
</evidence>
<organism evidence="2 3">
    <name type="scientific">Pararge aegeria aegeria</name>
    <dbReference type="NCBI Taxonomy" id="348720"/>
    <lineage>
        <taxon>Eukaryota</taxon>
        <taxon>Metazoa</taxon>
        <taxon>Ecdysozoa</taxon>
        <taxon>Arthropoda</taxon>
        <taxon>Hexapoda</taxon>
        <taxon>Insecta</taxon>
        <taxon>Pterygota</taxon>
        <taxon>Neoptera</taxon>
        <taxon>Endopterygota</taxon>
        <taxon>Lepidoptera</taxon>
        <taxon>Glossata</taxon>
        <taxon>Ditrysia</taxon>
        <taxon>Papilionoidea</taxon>
        <taxon>Nymphalidae</taxon>
        <taxon>Satyrinae</taxon>
        <taxon>Satyrini</taxon>
        <taxon>Parargina</taxon>
        <taxon>Pararge</taxon>
    </lineage>
</organism>
<feature type="compositionally biased region" description="Low complexity" evidence="1">
    <location>
        <begin position="116"/>
        <end position="140"/>
    </location>
</feature>
<comment type="caution">
    <text evidence="2">The sequence shown here is derived from an EMBL/GenBank/DDBJ whole genome shotgun (WGS) entry which is preliminary data.</text>
</comment>
<dbReference type="AlphaFoldDB" id="A0A8S4SK17"/>
<dbReference type="Proteomes" id="UP000838756">
    <property type="component" value="Unassembled WGS sequence"/>
</dbReference>
<evidence type="ECO:0000313" key="2">
    <source>
        <dbReference type="EMBL" id="CAH2264647.1"/>
    </source>
</evidence>
<evidence type="ECO:0000256" key="1">
    <source>
        <dbReference type="SAM" id="MobiDB-lite"/>
    </source>
</evidence>
<gene>
    <name evidence="2" type="primary">jg6252</name>
    <name evidence="2" type="ORF">PAEG_LOCUS24658</name>
</gene>
<sequence length="286" mass="32298">MLNGTFRYCSHIRCINPVVAITGNGLVEAASALAYLRNYCKDKGSCCKDIAQTHGKRVEPWPKCDLPPPAWRHECPYEPQPPNYDPYRIKVPDVVCPPLPPSKAKWTAVLWTSQTGNQGNPPQQQGYGPYPNYGQQNPPGTEEQVEEEPPSAGFFGFLKGLFRGKAKPKEDGEVSMETTNDDREQAFMTSAIKFDSTIKPLLDLFQSSPVIHPDYWKETKKLPAGPNDMQDPLPRLGYHGKNKFKYAFHEPWKPLDRLTLLSQAEKEEFEGQKEDGQTEVLETEKC</sequence>
<feature type="region of interest" description="Disordered" evidence="1">
    <location>
        <begin position="113"/>
        <end position="149"/>
    </location>
</feature>
<dbReference type="OrthoDB" id="7479924at2759"/>
<protein>
    <submittedName>
        <fullName evidence="2">Jg6252 protein</fullName>
    </submittedName>
</protein>
<reference evidence="2" key="1">
    <citation type="submission" date="2022-03" db="EMBL/GenBank/DDBJ databases">
        <authorList>
            <person name="Lindestad O."/>
        </authorList>
    </citation>
    <scope>NUCLEOTIDE SEQUENCE</scope>
</reference>
<accession>A0A8S4SK17</accession>
<dbReference type="EMBL" id="CAKXAJ010026258">
    <property type="protein sequence ID" value="CAH2264647.1"/>
    <property type="molecule type" value="Genomic_DNA"/>
</dbReference>
<feature type="region of interest" description="Disordered" evidence="1">
    <location>
        <begin position="266"/>
        <end position="286"/>
    </location>
</feature>
<keyword evidence="3" id="KW-1185">Reference proteome</keyword>